<keyword evidence="3" id="KW-1185">Reference proteome</keyword>
<comment type="caution">
    <text evidence="2">The sequence shown here is derived from an EMBL/GenBank/DDBJ whole genome shotgun (WGS) entry which is preliminary data.</text>
</comment>
<protein>
    <submittedName>
        <fullName evidence="2">Uncharacterized protein</fullName>
    </submittedName>
</protein>
<gene>
    <name evidence="2" type="ORF">OCU04_000899</name>
</gene>
<evidence type="ECO:0000256" key="1">
    <source>
        <dbReference type="SAM" id="Coils"/>
    </source>
</evidence>
<dbReference type="OrthoDB" id="3551852at2759"/>
<dbReference type="EMBL" id="JAPEIS010000001">
    <property type="protein sequence ID" value="KAJ8070525.1"/>
    <property type="molecule type" value="Genomic_DNA"/>
</dbReference>
<proteinExistence type="predicted"/>
<dbReference type="AlphaFoldDB" id="A0A9X0AXK6"/>
<dbReference type="Proteomes" id="UP001152300">
    <property type="component" value="Unassembled WGS sequence"/>
</dbReference>
<reference evidence="2" key="1">
    <citation type="submission" date="2022-11" db="EMBL/GenBank/DDBJ databases">
        <title>Genome Resource of Sclerotinia nivalis Strain SnTB1, a Plant Pathogen Isolated from American Ginseng.</title>
        <authorList>
            <person name="Fan S."/>
        </authorList>
    </citation>
    <scope>NUCLEOTIDE SEQUENCE</scope>
    <source>
        <strain evidence="2">SnTB1</strain>
    </source>
</reference>
<feature type="coiled-coil region" evidence="1">
    <location>
        <begin position="59"/>
        <end position="93"/>
    </location>
</feature>
<name>A0A9X0AXK6_9HELO</name>
<evidence type="ECO:0000313" key="2">
    <source>
        <dbReference type="EMBL" id="KAJ8070525.1"/>
    </source>
</evidence>
<sequence length="129" mass="14826">MKTEIFDEMNDLIRQGKEIFDAIEGIIDLTDEALEVSTASVTKKVCTLQNDVKARDMEIEKLKKENYELRESLQKCNHEREQMKTKAGDLESARAGQMAKVKNLEDWRIKARKILTGEVSELLKHSLTT</sequence>
<keyword evidence="1" id="KW-0175">Coiled coil</keyword>
<evidence type="ECO:0000313" key="3">
    <source>
        <dbReference type="Proteomes" id="UP001152300"/>
    </source>
</evidence>
<accession>A0A9X0AXK6</accession>
<organism evidence="2 3">
    <name type="scientific">Sclerotinia nivalis</name>
    <dbReference type="NCBI Taxonomy" id="352851"/>
    <lineage>
        <taxon>Eukaryota</taxon>
        <taxon>Fungi</taxon>
        <taxon>Dikarya</taxon>
        <taxon>Ascomycota</taxon>
        <taxon>Pezizomycotina</taxon>
        <taxon>Leotiomycetes</taxon>
        <taxon>Helotiales</taxon>
        <taxon>Sclerotiniaceae</taxon>
        <taxon>Sclerotinia</taxon>
    </lineage>
</organism>